<dbReference type="InterPro" id="IPR036390">
    <property type="entry name" value="WH_DNA-bd_sf"/>
</dbReference>
<dbReference type="RefSeq" id="WP_092883455.1">
    <property type="nucleotide sequence ID" value="NZ_FOOI01000006.1"/>
</dbReference>
<dbReference type="EMBL" id="FOOI01000006">
    <property type="protein sequence ID" value="SFG52716.1"/>
    <property type="molecule type" value="Genomic_DNA"/>
</dbReference>
<evidence type="ECO:0000256" key="2">
    <source>
        <dbReference type="ARBA" id="ARBA00023125"/>
    </source>
</evidence>
<feature type="domain" description="HTH iclR-type" evidence="4">
    <location>
        <begin position="13"/>
        <end position="73"/>
    </location>
</feature>
<keyword evidence="2" id="KW-0238">DNA-binding</keyword>
<keyword evidence="9" id="KW-1185">Reference proteome</keyword>
<dbReference type="Pfam" id="PF09339">
    <property type="entry name" value="HTH_IclR"/>
    <property type="match status" value="1"/>
</dbReference>
<dbReference type="PANTHER" id="PTHR30136">
    <property type="entry name" value="HELIX-TURN-HELIX TRANSCRIPTIONAL REGULATOR, ICLR FAMILY"/>
    <property type="match status" value="1"/>
</dbReference>
<evidence type="ECO:0000256" key="3">
    <source>
        <dbReference type="ARBA" id="ARBA00023163"/>
    </source>
</evidence>
<dbReference type="Gene3D" id="1.10.10.10">
    <property type="entry name" value="Winged helix-like DNA-binding domain superfamily/Winged helix DNA-binding domain"/>
    <property type="match status" value="1"/>
</dbReference>
<dbReference type="InterPro" id="IPR036388">
    <property type="entry name" value="WH-like_DNA-bd_sf"/>
</dbReference>
<dbReference type="STRING" id="504797.SAMN05421678_106243"/>
<dbReference type="InterPro" id="IPR005471">
    <property type="entry name" value="Tscrpt_reg_IclR_N"/>
</dbReference>
<feature type="domain" description="IclR-ED" evidence="5">
    <location>
        <begin position="74"/>
        <end position="257"/>
    </location>
</feature>
<dbReference type="InterPro" id="IPR050707">
    <property type="entry name" value="HTH_MetabolicPath_Reg"/>
</dbReference>
<accession>A0A1I2SRC5</accession>
<dbReference type="Pfam" id="PF01614">
    <property type="entry name" value="IclR_C"/>
    <property type="match status" value="1"/>
</dbReference>
<dbReference type="GO" id="GO:0003700">
    <property type="term" value="F:DNA-binding transcription factor activity"/>
    <property type="evidence" value="ECO:0007669"/>
    <property type="project" value="TreeGrafter"/>
</dbReference>
<sequence length="265" mass="28781">MAKVADSREDRGLQGVDRVVRLIEVLAAGPAPLSRVASEAGLSDATTFRYLGSLVSHGLLERDPVSRQYRIGLRMFMLGRAAIGTRDFMGAATAVMARLVQDLDETVNLGARAGDDLVIVHALESSQQIRKGASIGDTDNWHASGLGKAILSTLAGTDAEKILAERELVELTHRTLTAVDDLRRELARIRERGYAVDDEESVEGLRCVAVPIRDASGTARYAISVSAPSYRLPHHRVHETGLALQAQAQLLEALLDYQPAQHETR</sequence>
<evidence type="ECO:0000313" key="7">
    <source>
        <dbReference type="EMBL" id="SFG52716.1"/>
    </source>
</evidence>
<dbReference type="OrthoDB" id="7274111at2"/>
<reference evidence="6 9" key="2">
    <citation type="submission" date="2020-07" db="EMBL/GenBank/DDBJ databases">
        <title>Sequencing the genomes of 1000 actinobacteria strains.</title>
        <authorList>
            <person name="Klenk H.-P."/>
        </authorList>
    </citation>
    <scope>NUCLEOTIDE SEQUENCE [LARGE SCALE GENOMIC DNA]</scope>
    <source>
        <strain evidence="6 9">DSM 45117</strain>
    </source>
</reference>
<evidence type="ECO:0000259" key="5">
    <source>
        <dbReference type="PROSITE" id="PS51078"/>
    </source>
</evidence>
<dbReference type="Gene3D" id="3.30.450.40">
    <property type="match status" value="1"/>
</dbReference>
<dbReference type="PROSITE" id="PS51078">
    <property type="entry name" value="ICLR_ED"/>
    <property type="match status" value="1"/>
</dbReference>
<name>A0A1I2SRC5_9ACTN</name>
<organism evidence="7 8">
    <name type="scientific">Actinopolymorpha cephalotaxi</name>
    <dbReference type="NCBI Taxonomy" id="504797"/>
    <lineage>
        <taxon>Bacteria</taxon>
        <taxon>Bacillati</taxon>
        <taxon>Actinomycetota</taxon>
        <taxon>Actinomycetes</taxon>
        <taxon>Propionibacteriales</taxon>
        <taxon>Actinopolymorphaceae</taxon>
        <taxon>Actinopolymorpha</taxon>
    </lineage>
</organism>
<reference evidence="7 8" key="1">
    <citation type="submission" date="2016-10" db="EMBL/GenBank/DDBJ databases">
        <authorList>
            <person name="de Groot N.N."/>
        </authorList>
    </citation>
    <scope>NUCLEOTIDE SEQUENCE [LARGE SCALE GENOMIC DNA]</scope>
    <source>
        <strain evidence="7 8">CPCC 202808</strain>
    </source>
</reference>
<dbReference type="EMBL" id="JACBZA010000001">
    <property type="protein sequence ID" value="NYH83992.1"/>
    <property type="molecule type" value="Genomic_DNA"/>
</dbReference>
<dbReference type="GO" id="GO:0003677">
    <property type="term" value="F:DNA binding"/>
    <property type="evidence" value="ECO:0007669"/>
    <property type="project" value="UniProtKB-KW"/>
</dbReference>
<evidence type="ECO:0000256" key="1">
    <source>
        <dbReference type="ARBA" id="ARBA00023015"/>
    </source>
</evidence>
<evidence type="ECO:0000313" key="6">
    <source>
        <dbReference type="EMBL" id="NYH83992.1"/>
    </source>
</evidence>
<dbReference type="AlphaFoldDB" id="A0A1I2SRC5"/>
<evidence type="ECO:0000259" key="4">
    <source>
        <dbReference type="PROSITE" id="PS51077"/>
    </source>
</evidence>
<dbReference type="InterPro" id="IPR029016">
    <property type="entry name" value="GAF-like_dom_sf"/>
</dbReference>
<dbReference type="SMART" id="SM00346">
    <property type="entry name" value="HTH_ICLR"/>
    <property type="match status" value="1"/>
</dbReference>
<protein>
    <submittedName>
        <fullName evidence="6">IclR family acetate operon transcriptional repressor</fullName>
    </submittedName>
    <submittedName>
        <fullName evidence="7">IclR family transcriptional regulator, acetate operon repressor</fullName>
    </submittedName>
</protein>
<dbReference type="InterPro" id="IPR014757">
    <property type="entry name" value="Tscrpt_reg_IclR_C"/>
</dbReference>
<dbReference type="SUPFAM" id="SSF46785">
    <property type="entry name" value="Winged helix' DNA-binding domain"/>
    <property type="match status" value="1"/>
</dbReference>
<dbReference type="Proteomes" id="UP000533017">
    <property type="component" value="Unassembled WGS sequence"/>
</dbReference>
<dbReference type="SUPFAM" id="SSF55781">
    <property type="entry name" value="GAF domain-like"/>
    <property type="match status" value="1"/>
</dbReference>
<gene>
    <name evidence="6" type="ORF">FHR37_002843</name>
    <name evidence="7" type="ORF">SAMN05421678_106243</name>
</gene>
<evidence type="ECO:0000313" key="8">
    <source>
        <dbReference type="Proteomes" id="UP000199052"/>
    </source>
</evidence>
<proteinExistence type="predicted"/>
<keyword evidence="1" id="KW-0805">Transcription regulation</keyword>
<dbReference type="PROSITE" id="PS51077">
    <property type="entry name" value="HTH_ICLR"/>
    <property type="match status" value="1"/>
</dbReference>
<dbReference type="GO" id="GO:0045892">
    <property type="term" value="P:negative regulation of DNA-templated transcription"/>
    <property type="evidence" value="ECO:0007669"/>
    <property type="project" value="TreeGrafter"/>
</dbReference>
<dbReference type="PANTHER" id="PTHR30136:SF24">
    <property type="entry name" value="HTH-TYPE TRANSCRIPTIONAL REPRESSOR ALLR"/>
    <property type="match status" value="1"/>
</dbReference>
<dbReference type="Proteomes" id="UP000199052">
    <property type="component" value="Unassembled WGS sequence"/>
</dbReference>
<keyword evidence="3" id="KW-0804">Transcription</keyword>
<evidence type="ECO:0000313" key="9">
    <source>
        <dbReference type="Proteomes" id="UP000533017"/>
    </source>
</evidence>